<gene>
    <name evidence="1" type="ORF">LSH36_52g03026</name>
</gene>
<reference evidence="1" key="1">
    <citation type="journal article" date="2023" name="Mol. Biol. Evol.">
        <title>Third-Generation Sequencing Reveals the Adaptive Role of the Epigenome in Three Deep-Sea Polychaetes.</title>
        <authorList>
            <person name="Perez M."/>
            <person name="Aroh O."/>
            <person name="Sun Y."/>
            <person name="Lan Y."/>
            <person name="Juniper S.K."/>
            <person name="Young C.R."/>
            <person name="Angers B."/>
            <person name="Qian P.Y."/>
        </authorList>
    </citation>
    <scope>NUCLEOTIDE SEQUENCE</scope>
    <source>
        <strain evidence="1">P08H-3</strain>
    </source>
</reference>
<dbReference type="PANTHER" id="PTHR16220">
    <property type="entry name" value="WD REPEAT PROTEIN 8-RELATED"/>
    <property type="match status" value="1"/>
</dbReference>
<protein>
    <recommendedName>
        <fullName evidence="3">WD repeat-containing protein WRAP73</fullName>
    </recommendedName>
</protein>
<dbReference type="GO" id="GO:0005815">
    <property type="term" value="C:microtubule organizing center"/>
    <property type="evidence" value="ECO:0007669"/>
    <property type="project" value="TreeGrafter"/>
</dbReference>
<dbReference type="PANTHER" id="PTHR16220:SF0">
    <property type="entry name" value="WD REPEAT-CONTAINING PROTEIN WRAP73"/>
    <property type="match status" value="1"/>
</dbReference>
<evidence type="ECO:0000313" key="2">
    <source>
        <dbReference type="Proteomes" id="UP001208570"/>
    </source>
</evidence>
<dbReference type="Proteomes" id="UP001208570">
    <property type="component" value="Unassembled WGS sequence"/>
</dbReference>
<dbReference type="Gene3D" id="2.130.10.10">
    <property type="entry name" value="YVTN repeat-like/Quinoprotein amine dehydrogenase"/>
    <property type="match status" value="2"/>
</dbReference>
<dbReference type="InterPro" id="IPR052778">
    <property type="entry name" value="Centrosome-WD_assoc"/>
</dbReference>
<name>A0AAD9NCI8_9ANNE</name>
<dbReference type="Pfam" id="PF00400">
    <property type="entry name" value="WD40"/>
    <property type="match status" value="1"/>
</dbReference>
<keyword evidence="2" id="KW-1185">Reference proteome</keyword>
<dbReference type="InterPro" id="IPR036322">
    <property type="entry name" value="WD40_repeat_dom_sf"/>
</dbReference>
<dbReference type="EMBL" id="JAODUP010000052">
    <property type="protein sequence ID" value="KAK2165292.1"/>
    <property type="molecule type" value="Genomic_DNA"/>
</dbReference>
<proteinExistence type="predicted"/>
<sequence length="447" mass="50897">MNFSELFKQTAYLCKFSPDGRYLANAVQYRLIVRDFKTLQIQQLFTCLDAIQHIEWSSDSQFILCGMYKRGLVQVWSLEEPEWTCKIDEGSAGLVDVRWSADGRHILTTADFHLRITVWSLINKSVSYIKYPKACQKGLSFSPDGKFLALAERRDCKDYISVFVCSTWQLVKHFEPETEDLTGLEWSPNGRVICVWESCLQYKILLYTADGRCIDKFTAYNMALGIKSVAWSPTSQFLAIGSYDQKVRILNHLTWKTIVEHAHPTILNKPKVVIYKEVVSKPQLLQGETEAPSQFMYRSPSRYDILEDTVQLPAVKPDLNRANPKMGVGTLAFSPDSRYIYTRNDNMPCVLWIWEMTTLDLCVVLIQDLPIKCVGWDPCQARLALCTGSNKVYMWSPAGCLSVDVPIEGTFNVQSVKWSPNGEALLLLDPEHMAVCFLSENEANLSS</sequence>
<organism evidence="1 2">
    <name type="scientific">Paralvinella palmiformis</name>
    <dbReference type="NCBI Taxonomy" id="53620"/>
    <lineage>
        <taxon>Eukaryota</taxon>
        <taxon>Metazoa</taxon>
        <taxon>Spiralia</taxon>
        <taxon>Lophotrochozoa</taxon>
        <taxon>Annelida</taxon>
        <taxon>Polychaeta</taxon>
        <taxon>Sedentaria</taxon>
        <taxon>Canalipalpata</taxon>
        <taxon>Terebellida</taxon>
        <taxon>Terebelliformia</taxon>
        <taxon>Alvinellidae</taxon>
        <taxon>Paralvinella</taxon>
    </lineage>
</organism>
<dbReference type="SUPFAM" id="SSF50978">
    <property type="entry name" value="WD40 repeat-like"/>
    <property type="match status" value="1"/>
</dbReference>
<dbReference type="InterPro" id="IPR015943">
    <property type="entry name" value="WD40/YVTN_repeat-like_dom_sf"/>
</dbReference>
<dbReference type="AlphaFoldDB" id="A0AAD9NCI8"/>
<dbReference type="GO" id="GO:1990811">
    <property type="term" value="C:MWP complex"/>
    <property type="evidence" value="ECO:0007669"/>
    <property type="project" value="TreeGrafter"/>
</dbReference>
<evidence type="ECO:0000313" key="1">
    <source>
        <dbReference type="EMBL" id="KAK2165292.1"/>
    </source>
</evidence>
<dbReference type="SMART" id="SM00320">
    <property type="entry name" value="WD40"/>
    <property type="match status" value="5"/>
</dbReference>
<dbReference type="InterPro" id="IPR001680">
    <property type="entry name" value="WD40_rpt"/>
</dbReference>
<evidence type="ECO:0008006" key="3">
    <source>
        <dbReference type="Google" id="ProtNLM"/>
    </source>
</evidence>
<comment type="caution">
    <text evidence="1">The sequence shown here is derived from an EMBL/GenBank/DDBJ whole genome shotgun (WGS) entry which is preliminary data.</text>
</comment>
<accession>A0AAD9NCI8</accession>